<keyword evidence="3" id="KW-1185">Reference proteome</keyword>
<dbReference type="RefSeq" id="WP_270453708.1">
    <property type="nucleotide sequence ID" value="NZ_JADPIE010000003.1"/>
</dbReference>
<organism evidence="2 3">
    <name type="scientific">Halonatronomonas betaini</name>
    <dbReference type="NCBI Taxonomy" id="2778430"/>
    <lineage>
        <taxon>Bacteria</taxon>
        <taxon>Bacillati</taxon>
        <taxon>Bacillota</taxon>
        <taxon>Clostridia</taxon>
        <taxon>Halanaerobiales</taxon>
        <taxon>Halarsenatibacteraceae</taxon>
        <taxon>Halonatronomonas</taxon>
    </lineage>
</organism>
<evidence type="ECO:0000256" key="1">
    <source>
        <dbReference type="ARBA" id="ARBA00005721"/>
    </source>
</evidence>
<name>A0A931F7L1_9FIRM</name>
<accession>A0A931F7L1</accession>
<reference evidence="2" key="1">
    <citation type="submission" date="2020-11" db="EMBL/GenBank/DDBJ databases">
        <title>Halonatronomonas betainensis gen. nov., sp. nov. a novel haloalkaliphilic representative of the family Halanaerobiacae capable of betaine degradation.</title>
        <authorList>
            <person name="Boltyanskaya Y."/>
            <person name="Kevbrin V."/>
            <person name="Detkova E."/>
            <person name="Grouzdev D.S."/>
            <person name="Koziaeva V."/>
            <person name="Zhilina T."/>
        </authorList>
    </citation>
    <scope>NUCLEOTIDE SEQUENCE</scope>
    <source>
        <strain evidence="2">Z-7014</strain>
    </source>
</reference>
<dbReference type="Proteomes" id="UP000621436">
    <property type="component" value="Unassembled WGS sequence"/>
</dbReference>
<evidence type="ECO:0000313" key="3">
    <source>
        <dbReference type="Proteomes" id="UP000621436"/>
    </source>
</evidence>
<gene>
    <name evidence="2" type="ORF">I0Q91_06895</name>
</gene>
<dbReference type="AlphaFoldDB" id="A0A931F7L1"/>
<dbReference type="PANTHER" id="PTHR34297">
    <property type="entry name" value="HYPOTHETICAL CYTOSOLIC PROTEIN-RELATED"/>
    <property type="match status" value="1"/>
</dbReference>
<comment type="similarity">
    <text evidence="1">Belongs to the asp23 family.</text>
</comment>
<dbReference type="PANTHER" id="PTHR34297:SF2">
    <property type="entry name" value="ASP23_GLS24 FAMILY ENVELOPE STRESS RESPONSE PROTEIN"/>
    <property type="match status" value="1"/>
</dbReference>
<dbReference type="InterPro" id="IPR005531">
    <property type="entry name" value="Asp23"/>
</dbReference>
<proteinExistence type="inferred from homology"/>
<dbReference type="EMBL" id="JADPIE010000003">
    <property type="protein sequence ID" value="MBF8436796.1"/>
    <property type="molecule type" value="Genomic_DNA"/>
</dbReference>
<sequence length="121" mass="13375">MSKEWQTEFGKVIVSKDVIAKIAGLAAMECYGLVGMSSRNMQDGIADLLGWDNLTKGIIVNIEEDKVSLELNIIVEYGTNIQQVATNAMERVNYTVNDKLGVEVAKVDINVQGVRVQDEDR</sequence>
<protein>
    <submittedName>
        <fullName evidence="2">Asp23/Gls24 family envelope stress response protein</fullName>
    </submittedName>
</protein>
<dbReference type="Pfam" id="PF03780">
    <property type="entry name" value="Asp23"/>
    <property type="match status" value="1"/>
</dbReference>
<comment type="caution">
    <text evidence="2">The sequence shown here is derived from an EMBL/GenBank/DDBJ whole genome shotgun (WGS) entry which is preliminary data.</text>
</comment>
<evidence type="ECO:0000313" key="2">
    <source>
        <dbReference type="EMBL" id="MBF8436796.1"/>
    </source>
</evidence>